<dbReference type="VEuPathDB" id="FungiDB:VP01_2744g2"/>
<dbReference type="STRING" id="27349.A0A0L6V359"/>
<evidence type="ECO:0000313" key="1">
    <source>
        <dbReference type="EMBL" id="KNZ55184.1"/>
    </source>
</evidence>
<comment type="caution">
    <text evidence="1">The sequence shown here is derived from an EMBL/GenBank/DDBJ whole genome shotgun (WGS) entry which is preliminary data.</text>
</comment>
<evidence type="ECO:0008006" key="3">
    <source>
        <dbReference type="Google" id="ProtNLM"/>
    </source>
</evidence>
<dbReference type="Proteomes" id="UP000037035">
    <property type="component" value="Unassembled WGS sequence"/>
</dbReference>
<dbReference type="AlphaFoldDB" id="A0A0L6V359"/>
<organism evidence="1 2">
    <name type="scientific">Puccinia sorghi</name>
    <dbReference type="NCBI Taxonomy" id="27349"/>
    <lineage>
        <taxon>Eukaryota</taxon>
        <taxon>Fungi</taxon>
        <taxon>Dikarya</taxon>
        <taxon>Basidiomycota</taxon>
        <taxon>Pucciniomycotina</taxon>
        <taxon>Pucciniomycetes</taxon>
        <taxon>Pucciniales</taxon>
        <taxon>Pucciniaceae</taxon>
        <taxon>Puccinia</taxon>
    </lineage>
</organism>
<dbReference type="OrthoDB" id="2505909at2759"/>
<dbReference type="EMBL" id="LAVV01007662">
    <property type="protein sequence ID" value="KNZ55184.1"/>
    <property type="molecule type" value="Genomic_DNA"/>
</dbReference>
<keyword evidence="2" id="KW-1185">Reference proteome</keyword>
<evidence type="ECO:0000313" key="2">
    <source>
        <dbReference type="Proteomes" id="UP000037035"/>
    </source>
</evidence>
<name>A0A0L6V359_9BASI</name>
<gene>
    <name evidence="1" type="ORF">VP01_2744g2</name>
</gene>
<sequence length="93" mass="10165">MIMIDATHNSVNNHFLSDGSKCNLFTIMIRDPYVGEGVPVAWVFTAPESMLVVLKLSVTLLFSNSDILSNLSAPQSPAFSLGFDTAQGWYLNP</sequence>
<protein>
    <recommendedName>
        <fullName evidence="3">MULE transposase domain-containing protein</fullName>
    </recommendedName>
</protein>
<accession>A0A0L6V359</accession>
<reference evidence="1 2" key="1">
    <citation type="submission" date="2015-08" db="EMBL/GenBank/DDBJ databases">
        <title>Next Generation Sequencing and Analysis of the Genome of Puccinia sorghi L Schw, the Causal Agent of Maize Common Rust.</title>
        <authorList>
            <person name="Rochi L."/>
            <person name="Burguener G."/>
            <person name="Darino M."/>
            <person name="Turjanski A."/>
            <person name="Kreff E."/>
            <person name="Dieguez M.J."/>
            <person name="Sacco F."/>
        </authorList>
    </citation>
    <scope>NUCLEOTIDE SEQUENCE [LARGE SCALE GENOMIC DNA]</scope>
    <source>
        <strain evidence="1 2">RO10H11247</strain>
    </source>
</reference>
<proteinExistence type="predicted"/>